<gene>
    <name evidence="1" type="ORF">GCM10025876_26550</name>
</gene>
<keyword evidence="2" id="KW-1185">Reference proteome</keyword>
<comment type="caution">
    <text evidence="1">The sequence shown here is derived from an EMBL/GenBank/DDBJ whole genome shotgun (WGS) entry which is preliminary data.</text>
</comment>
<reference evidence="2" key="1">
    <citation type="journal article" date="2019" name="Int. J. Syst. Evol. Microbiol.">
        <title>The Global Catalogue of Microorganisms (GCM) 10K type strain sequencing project: providing services to taxonomists for standard genome sequencing and annotation.</title>
        <authorList>
            <consortium name="The Broad Institute Genomics Platform"/>
            <consortium name="The Broad Institute Genome Sequencing Center for Infectious Disease"/>
            <person name="Wu L."/>
            <person name="Ma J."/>
        </authorList>
    </citation>
    <scope>NUCLEOTIDE SEQUENCE [LARGE SCALE GENOMIC DNA]</scope>
    <source>
        <strain evidence="2">NBRC 112299</strain>
    </source>
</reference>
<evidence type="ECO:0000313" key="2">
    <source>
        <dbReference type="Proteomes" id="UP001157125"/>
    </source>
</evidence>
<accession>A0ABQ6IH00</accession>
<protein>
    <recommendedName>
        <fullName evidence="3">ATP-binding protein</fullName>
    </recommendedName>
</protein>
<proteinExistence type="predicted"/>
<evidence type="ECO:0008006" key="3">
    <source>
        <dbReference type="Google" id="ProtNLM"/>
    </source>
</evidence>
<dbReference type="EMBL" id="BSUN01000001">
    <property type="protein sequence ID" value="GMA36451.1"/>
    <property type="molecule type" value="Genomic_DNA"/>
</dbReference>
<organism evidence="1 2">
    <name type="scientific">Demequina litorisediminis</name>
    <dbReference type="NCBI Taxonomy" id="1849022"/>
    <lineage>
        <taxon>Bacteria</taxon>
        <taxon>Bacillati</taxon>
        <taxon>Actinomycetota</taxon>
        <taxon>Actinomycetes</taxon>
        <taxon>Micrococcales</taxon>
        <taxon>Demequinaceae</taxon>
        <taxon>Demequina</taxon>
    </lineage>
</organism>
<sequence length="59" mass="6019">MSSRRSLSGDEVAAKVADAVAGATLDLTDAKGRRVVVPAGSLGYVEIGEEAKRRVGFGA</sequence>
<dbReference type="Proteomes" id="UP001157125">
    <property type="component" value="Unassembled WGS sequence"/>
</dbReference>
<dbReference type="InterPro" id="IPR021456">
    <property type="entry name" value="DUF3107"/>
</dbReference>
<evidence type="ECO:0000313" key="1">
    <source>
        <dbReference type="EMBL" id="GMA36451.1"/>
    </source>
</evidence>
<dbReference type="Pfam" id="PF11305">
    <property type="entry name" value="DUF3107"/>
    <property type="match status" value="1"/>
</dbReference>
<name>A0ABQ6IH00_9MICO</name>